<dbReference type="GO" id="GO:0005829">
    <property type="term" value="C:cytosol"/>
    <property type="evidence" value="ECO:0007669"/>
    <property type="project" value="TreeGrafter"/>
</dbReference>
<reference evidence="9" key="2">
    <citation type="submission" date="2015-06" db="UniProtKB">
        <authorList>
            <consortium name="EnsemblMetazoa"/>
        </authorList>
    </citation>
    <scope>IDENTIFICATION</scope>
</reference>
<name>T1H2N1_MEGSC</name>
<dbReference type="CDD" id="cd02037">
    <property type="entry name" value="Mrp_NBP35"/>
    <property type="match status" value="1"/>
</dbReference>
<comment type="cofactor">
    <cofactor evidence="8">
        <name>[4Fe-4S] cluster</name>
        <dbReference type="ChEBI" id="CHEBI:49883"/>
    </cofactor>
    <text evidence="8">Binds 4 [4Fe-4S] clusters per heterotetramer. Contains two stable clusters in the N-termini of NUBP1 and two labile, bridging clusters between subunits of the NUBP1-NUBP2 heterotetramer.</text>
</comment>
<dbReference type="HAMAP" id="MF_02040">
    <property type="entry name" value="Mrp_NBP35"/>
    <property type="match status" value="1"/>
</dbReference>
<feature type="binding site" evidence="8">
    <location>
        <position position="45"/>
    </location>
    <ligand>
        <name>[4Fe-4S] cluster</name>
        <dbReference type="ChEBI" id="CHEBI:49883"/>
        <label>1</label>
    </ligand>
</feature>
<feature type="binding site" evidence="8">
    <location>
        <begin position="85"/>
        <end position="92"/>
    </location>
    <ligand>
        <name>ATP</name>
        <dbReference type="ChEBI" id="CHEBI:30616"/>
    </ligand>
</feature>
<keyword evidence="5 8" id="KW-0067">ATP-binding</keyword>
<organism evidence="9 10">
    <name type="scientific">Megaselia scalaris</name>
    <name type="common">Humpbacked fly</name>
    <name type="synonym">Phora scalaris</name>
    <dbReference type="NCBI Taxonomy" id="36166"/>
    <lineage>
        <taxon>Eukaryota</taxon>
        <taxon>Metazoa</taxon>
        <taxon>Ecdysozoa</taxon>
        <taxon>Arthropoda</taxon>
        <taxon>Hexapoda</taxon>
        <taxon>Insecta</taxon>
        <taxon>Pterygota</taxon>
        <taxon>Neoptera</taxon>
        <taxon>Endopterygota</taxon>
        <taxon>Diptera</taxon>
        <taxon>Brachycera</taxon>
        <taxon>Muscomorpha</taxon>
        <taxon>Platypezoidea</taxon>
        <taxon>Phoridae</taxon>
        <taxon>Megaseliini</taxon>
        <taxon>Megaselia</taxon>
    </lineage>
</organism>
<dbReference type="InterPro" id="IPR028601">
    <property type="entry name" value="NUBP1/Nbp35"/>
</dbReference>
<evidence type="ECO:0000256" key="1">
    <source>
        <dbReference type="ARBA" id="ARBA00022485"/>
    </source>
</evidence>
<dbReference type="GO" id="GO:0051539">
    <property type="term" value="F:4 iron, 4 sulfur cluster binding"/>
    <property type="evidence" value="ECO:0007669"/>
    <property type="project" value="UniProtKB-UniRule"/>
</dbReference>
<comment type="subcellular location">
    <subcellularLocation>
        <location evidence="8">Cytoplasm</location>
    </subcellularLocation>
</comment>
<keyword evidence="1 8" id="KW-0004">4Fe-4S</keyword>
<dbReference type="InterPro" id="IPR033756">
    <property type="entry name" value="YlxH/NBP35"/>
</dbReference>
<feature type="binding site" evidence="8">
    <location>
        <position position="31"/>
    </location>
    <ligand>
        <name>[4Fe-4S] cluster</name>
        <dbReference type="ChEBI" id="CHEBI:49883"/>
        <label>1</label>
    </ligand>
</feature>
<dbReference type="EMBL" id="CAQQ02380772">
    <property type="status" value="NOT_ANNOTATED_CDS"/>
    <property type="molecule type" value="Genomic_DNA"/>
</dbReference>
<evidence type="ECO:0000256" key="6">
    <source>
        <dbReference type="ARBA" id="ARBA00023004"/>
    </source>
</evidence>
<reference evidence="10" key="1">
    <citation type="submission" date="2013-02" db="EMBL/GenBank/DDBJ databases">
        <authorList>
            <person name="Hughes D."/>
        </authorList>
    </citation>
    <scope>NUCLEOTIDE SEQUENCE</scope>
    <source>
        <strain>Durham</strain>
        <strain evidence="10">NC isolate 2 -- Noor lab</strain>
    </source>
</reference>
<dbReference type="EnsemblMetazoa" id="MESCA010483-RA">
    <property type="protein sequence ID" value="MESCA010483-PA"/>
    <property type="gene ID" value="MESCA010483"/>
</dbReference>
<feature type="binding site" evidence="8">
    <location>
        <position position="54"/>
    </location>
    <ligand>
        <name>[4Fe-4S] cluster</name>
        <dbReference type="ChEBI" id="CHEBI:49883"/>
        <label>1</label>
    </ligand>
</feature>
<dbReference type="Proteomes" id="UP000015102">
    <property type="component" value="Unassembled WGS sequence"/>
</dbReference>
<evidence type="ECO:0000256" key="2">
    <source>
        <dbReference type="ARBA" id="ARBA00022490"/>
    </source>
</evidence>
<dbReference type="GO" id="GO:0016226">
    <property type="term" value="P:iron-sulfur cluster assembly"/>
    <property type="evidence" value="ECO:0007669"/>
    <property type="project" value="UniProtKB-UniRule"/>
</dbReference>
<evidence type="ECO:0000256" key="4">
    <source>
        <dbReference type="ARBA" id="ARBA00022741"/>
    </source>
</evidence>
<comment type="similarity">
    <text evidence="8">Belongs to the Mrp/NBP35 ATP-binding proteins family. NUBP1/NBP35 subfamily.</text>
</comment>
<dbReference type="PANTHER" id="PTHR23264">
    <property type="entry name" value="NUCLEOTIDE-BINDING PROTEIN NBP35 YEAST -RELATED"/>
    <property type="match status" value="1"/>
</dbReference>
<dbReference type="AlphaFoldDB" id="T1H2N1"/>
<feature type="binding site" evidence="8">
    <location>
        <position position="263"/>
    </location>
    <ligand>
        <name>[4Fe-4S] cluster</name>
        <dbReference type="ChEBI" id="CHEBI:49883"/>
        <label>2</label>
        <note>ligand shared with heterodimeric partner</note>
    </ligand>
</feature>
<feature type="binding site" evidence="8">
    <location>
        <position position="48"/>
    </location>
    <ligand>
        <name>[4Fe-4S] cluster</name>
        <dbReference type="ChEBI" id="CHEBI:49883"/>
        <label>1</label>
    </ligand>
</feature>
<keyword evidence="2 8" id="KW-0963">Cytoplasm</keyword>
<dbReference type="HOGENOM" id="CLU_024839_0_1_1"/>
<keyword evidence="3 8" id="KW-0479">Metal-binding</keyword>
<keyword evidence="6 8" id="KW-0408">Iron</keyword>
<comment type="subunit">
    <text evidence="8">Heterotetramer of 2 NUBP1 and 2 NUBP2 chains.</text>
</comment>
<sequence length="332" mass="36042">MIFKPQLSSHIYYQSNEIHRIKNNGSRTRKCPGVGSESAGFSSACAGCPNQQICSDPNKPTVDPGKALVDERLKTVKNKLLILSGKGGVGKSTVTMLLTRFLAKKFPDKNFGVLDLDICGPSQPRILGVENEQVHMSGSGWSPVSVDDNICLMSIGFLLSSNDDAIIWRGPKKNGMIRQFLSEVDWGNLDLLLLDTPPGTSDEHLSATSYLKSENEKVKALIVTTPPEVSIIDVRKEISFCKKQGIEIVGVVENMSEFVCEHCNKSSEIFPAKSGGAATMCEDLGVKFLGSLPLDLNIAKACDKGEDITQFKGKTVEALEKICNSILTSCEI</sequence>
<proteinExistence type="inferred from homology"/>
<dbReference type="GO" id="GO:0005524">
    <property type="term" value="F:ATP binding"/>
    <property type="evidence" value="ECO:0007669"/>
    <property type="project" value="UniProtKB-KW"/>
</dbReference>
<feature type="binding site" evidence="8">
    <location>
        <position position="260"/>
    </location>
    <ligand>
        <name>[4Fe-4S] cluster</name>
        <dbReference type="ChEBI" id="CHEBI:49883"/>
        <label>2</label>
        <note>ligand shared with heterodimeric partner</note>
    </ligand>
</feature>
<evidence type="ECO:0000256" key="8">
    <source>
        <dbReference type="HAMAP-Rule" id="MF_03038"/>
    </source>
</evidence>
<protein>
    <recommendedName>
        <fullName evidence="8">Cytosolic Fe-S cluster assembly factor NUBP1 homolog</fullName>
    </recommendedName>
</protein>
<dbReference type="FunFam" id="3.40.50.300:FF:001759">
    <property type="entry name" value="Cytosolic Fe-S cluster assembly factor NUBP1 homolog"/>
    <property type="match status" value="1"/>
</dbReference>
<dbReference type="SUPFAM" id="SSF52540">
    <property type="entry name" value="P-loop containing nucleoside triphosphate hydrolases"/>
    <property type="match status" value="1"/>
</dbReference>
<comment type="function">
    <text evidence="8">Component of the cytosolic iron-sulfur (Fe/S) protein assembly (CIA) machinery. Required for maturation of extramitochondrial Fe-S proteins. The NUBP1-NUBP2 heterotetramer forms a Fe-S scaffold complex, mediating the de novo assembly of an Fe-S cluster and its transfer to target apoproteins.</text>
</comment>
<evidence type="ECO:0000256" key="3">
    <source>
        <dbReference type="ARBA" id="ARBA00022723"/>
    </source>
</evidence>
<dbReference type="Pfam" id="PF10609">
    <property type="entry name" value="ParA"/>
    <property type="match status" value="1"/>
</dbReference>
<keyword evidence="7 8" id="KW-0411">Iron-sulfur</keyword>
<dbReference type="InterPro" id="IPR019591">
    <property type="entry name" value="Mrp/NBP35_ATP-bd"/>
</dbReference>
<keyword evidence="4 8" id="KW-0547">Nucleotide-binding</keyword>
<dbReference type="PANTHER" id="PTHR23264:SF35">
    <property type="entry name" value="CYTOSOLIC FE-S CLUSTER ASSEMBLY FACTOR NUBP1"/>
    <property type="match status" value="1"/>
</dbReference>
<keyword evidence="10" id="KW-1185">Reference proteome</keyword>
<dbReference type="Gene3D" id="3.40.50.300">
    <property type="entry name" value="P-loop containing nucleotide triphosphate hydrolases"/>
    <property type="match status" value="1"/>
</dbReference>
<dbReference type="GO" id="GO:0140663">
    <property type="term" value="F:ATP-dependent FeS chaperone activity"/>
    <property type="evidence" value="ECO:0007669"/>
    <property type="project" value="InterPro"/>
</dbReference>
<dbReference type="OMA" id="VSGCPMR"/>
<dbReference type="InterPro" id="IPR027417">
    <property type="entry name" value="P-loop_NTPase"/>
</dbReference>
<evidence type="ECO:0000313" key="10">
    <source>
        <dbReference type="Proteomes" id="UP000015102"/>
    </source>
</evidence>
<dbReference type="GO" id="GO:0046872">
    <property type="term" value="F:metal ion binding"/>
    <property type="evidence" value="ECO:0007669"/>
    <property type="project" value="UniProtKB-KW"/>
</dbReference>
<evidence type="ECO:0000256" key="7">
    <source>
        <dbReference type="ARBA" id="ARBA00023014"/>
    </source>
</evidence>
<evidence type="ECO:0000256" key="5">
    <source>
        <dbReference type="ARBA" id="ARBA00022840"/>
    </source>
</evidence>
<dbReference type="HAMAP" id="MF_03038">
    <property type="entry name" value="NUBP1"/>
    <property type="match status" value="1"/>
</dbReference>
<dbReference type="STRING" id="36166.T1H2N1"/>
<evidence type="ECO:0000313" key="9">
    <source>
        <dbReference type="EnsemblMetazoa" id="MESCA010483-PA"/>
    </source>
</evidence>
<accession>T1H2N1</accession>